<dbReference type="RefSeq" id="XP_020432316.1">
    <property type="nucleotide sequence ID" value="XM_020577868.1"/>
</dbReference>
<dbReference type="CDD" id="cd00054">
    <property type="entry name" value="EGF_CA"/>
    <property type="match status" value="1"/>
</dbReference>
<feature type="compositionally biased region" description="Low complexity" evidence="8">
    <location>
        <begin position="530"/>
        <end position="544"/>
    </location>
</feature>
<evidence type="ECO:0000256" key="2">
    <source>
        <dbReference type="ARBA" id="ARBA00006545"/>
    </source>
</evidence>
<accession>D3BE65</accession>
<comment type="caution">
    <text evidence="11">The sequence shown here is derived from an EMBL/GenBank/DDBJ whole genome shotgun (WGS) entry which is preliminary data.</text>
</comment>
<feature type="region of interest" description="Disordered" evidence="8">
    <location>
        <begin position="996"/>
        <end position="1042"/>
    </location>
</feature>
<keyword evidence="6" id="KW-0245">EGF-like domain</keyword>
<protein>
    <submittedName>
        <fullName evidence="11">Vacuolar protein sorting-associated protein 13 family protein</fullName>
    </submittedName>
</protein>
<dbReference type="Proteomes" id="UP000001396">
    <property type="component" value="Unassembled WGS sequence"/>
</dbReference>
<feature type="coiled-coil region" evidence="7">
    <location>
        <begin position="127"/>
        <end position="155"/>
    </location>
</feature>
<feature type="disulfide bond" evidence="6">
    <location>
        <begin position="4263"/>
        <end position="4272"/>
    </location>
</feature>
<keyword evidence="3" id="KW-0813">Transport</keyword>
<dbReference type="InParanoid" id="D3BE65"/>
<evidence type="ECO:0000256" key="5">
    <source>
        <dbReference type="ARBA" id="ARBA00033718"/>
    </source>
</evidence>
<feature type="compositionally biased region" description="Basic and acidic residues" evidence="8">
    <location>
        <begin position="370"/>
        <end position="381"/>
    </location>
</feature>
<dbReference type="OMA" id="LQRTKMV"/>
<dbReference type="Gene3D" id="2.60.40.10">
    <property type="entry name" value="Immunoglobulins"/>
    <property type="match status" value="1"/>
</dbReference>
<dbReference type="Pfam" id="PF25037">
    <property type="entry name" value="VPS13_C"/>
    <property type="match status" value="1"/>
</dbReference>
<feature type="compositionally biased region" description="Polar residues" evidence="8">
    <location>
        <begin position="476"/>
        <end position="495"/>
    </location>
</feature>
<dbReference type="SUPFAM" id="SSF57196">
    <property type="entry name" value="EGF/Laminin"/>
    <property type="match status" value="1"/>
</dbReference>
<feature type="compositionally biased region" description="Acidic residues" evidence="8">
    <location>
        <begin position="497"/>
        <end position="510"/>
    </location>
</feature>
<feature type="region of interest" description="Disordered" evidence="8">
    <location>
        <begin position="365"/>
        <end position="510"/>
    </location>
</feature>
<dbReference type="InterPro" id="IPR026847">
    <property type="entry name" value="VPS13"/>
</dbReference>
<dbReference type="PROSITE" id="PS50026">
    <property type="entry name" value="EGF_3"/>
    <property type="match status" value="1"/>
</dbReference>
<feature type="compositionally biased region" description="Low complexity" evidence="8">
    <location>
        <begin position="452"/>
        <end position="474"/>
    </location>
</feature>
<keyword evidence="9" id="KW-0812">Transmembrane</keyword>
<evidence type="ECO:0000313" key="12">
    <source>
        <dbReference type="Proteomes" id="UP000001396"/>
    </source>
</evidence>
<organism evidence="11 12">
    <name type="scientific">Heterostelium pallidum (strain ATCC 26659 / Pp 5 / PN500)</name>
    <name type="common">Cellular slime mold</name>
    <name type="synonym">Polysphondylium pallidum</name>
    <dbReference type="NCBI Taxonomy" id="670386"/>
    <lineage>
        <taxon>Eukaryota</taxon>
        <taxon>Amoebozoa</taxon>
        <taxon>Evosea</taxon>
        <taxon>Eumycetozoa</taxon>
        <taxon>Dictyostelia</taxon>
        <taxon>Acytosteliales</taxon>
        <taxon>Acytosteliaceae</taxon>
        <taxon>Heterostelium</taxon>
    </lineage>
</organism>
<dbReference type="InterPro" id="IPR002909">
    <property type="entry name" value="IPT_dom"/>
</dbReference>
<evidence type="ECO:0000256" key="7">
    <source>
        <dbReference type="SAM" id="Coils"/>
    </source>
</evidence>
<dbReference type="PROSITE" id="PS00022">
    <property type="entry name" value="EGF_1"/>
    <property type="match status" value="1"/>
</dbReference>
<dbReference type="Pfam" id="PF01833">
    <property type="entry name" value="TIG"/>
    <property type="match status" value="1"/>
</dbReference>
<keyword evidence="12" id="KW-1185">Reference proteome</keyword>
<dbReference type="Gene3D" id="2.10.25.10">
    <property type="entry name" value="Laminin"/>
    <property type="match status" value="1"/>
</dbReference>
<feature type="region of interest" description="Disordered" evidence="8">
    <location>
        <begin position="526"/>
        <end position="555"/>
    </location>
</feature>
<proteinExistence type="inferred from homology"/>
<keyword evidence="7" id="KW-0175">Coiled coil</keyword>
<dbReference type="InterPro" id="IPR009543">
    <property type="entry name" value="VPS13_VAB"/>
</dbReference>
<dbReference type="PANTHER" id="PTHR16166:SF138">
    <property type="entry name" value="INTERMEMBRANE LIPID TRANSFER PROTEIN VPS13D"/>
    <property type="match status" value="1"/>
</dbReference>
<evidence type="ECO:0000259" key="10">
    <source>
        <dbReference type="PROSITE" id="PS50026"/>
    </source>
</evidence>
<keyword evidence="9" id="KW-1133">Transmembrane helix</keyword>
<evidence type="ECO:0000313" key="11">
    <source>
        <dbReference type="EMBL" id="EFA80196.1"/>
    </source>
</evidence>
<evidence type="ECO:0000256" key="1">
    <source>
        <dbReference type="ARBA" id="ARBA00004170"/>
    </source>
</evidence>
<dbReference type="GO" id="GO:0016020">
    <property type="term" value="C:membrane"/>
    <property type="evidence" value="ECO:0007669"/>
    <property type="project" value="UniProtKB-SubCell"/>
</dbReference>
<dbReference type="InterPro" id="IPR013783">
    <property type="entry name" value="Ig-like_fold"/>
</dbReference>
<dbReference type="InterPro" id="IPR056748">
    <property type="entry name" value="VPS13-like_C"/>
</dbReference>
<feature type="compositionally biased region" description="Polar residues" evidence="8">
    <location>
        <begin position="1558"/>
        <end position="1571"/>
    </location>
</feature>
<feature type="compositionally biased region" description="Basic and acidic residues" evidence="8">
    <location>
        <begin position="545"/>
        <end position="555"/>
    </location>
</feature>
<gene>
    <name evidence="11" type="primary">vps13D</name>
    <name evidence="11" type="ORF">PPL_07018</name>
</gene>
<evidence type="ECO:0000256" key="8">
    <source>
        <dbReference type="SAM" id="MobiDB-lite"/>
    </source>
</evidence>
<feature type="region of interest" description="Disordered" evidence="8">
    <location>
        <begin position="1558"/>
        <end position="1586"/>
    </location>
</feature>
<keyword evidence="4" id="KW-0445">Lipid transport</keyword>
<feature type="transmembrane region" description="Helical" evidence="9">
    <location>
        <begin position="4523"/>
        <end position="4548"/>
    </location>
</feature>
<dbReference type="InterPro" id="IPR026854">
    <property type="entry name" value="VPS13_N"/>
</dbReference>
<evidence type="ECO:0000256" key="6">
    <source>
        <dbReference type="PROSITE-ProRule" id="PRU00076"/>
    </source>
</evidence>
<feature type="compositionally biased region" description="Low complexity" evidence="8">
    <location>
        <begin position="1010"/>
        <end position="1042"/>
    </location>
</feature>
<feature type="compositionally biased region" description="Basic and acidic residues" evidence="8">
    <location>
        <begin position="400"/>
        <end position="448"/>
    </location>
</feature>
<dbReference type="GeneID" id="31362499"/>
<keyword evidence="6" id="KW-1015">Disulfide bond</keyword>
<comment type="function">
    <text evidence="5">Mediates the transfer of lipids between membranes at organelle contact sites.</text>
</comment>
<evidence type="ECO:0000256" key="4">
    <source>
        <dbReference type="ARBA" id="ARBA00023055"/>
    </source>
</evidence>
<dbReference type="PROSITE" id="PS01186">
    <property type="entry name" value="EGF_2"/>
    <property type="match status" value="1"/>
</dbReference>
<dbReference type="Pfam" id="PF25036">
    <property type="entry name" value="VPS13_VAB"/>
    <property type="match status" value="1"/>
</dbReference>
<sequence length="4572" mass="511331">MVFEGVVAEVIDRFLGSFLQEITKKQLKIGLFNGNAVLKNIEVKPEAFHAFDLPVGVNRGVVGRLIIKVPWKSLKSESVVIHLQDIYILASKQQISSDTNSNDSDGDKDSSTSSDKFLKFLKLDKPKDKDKEKEKEKEKEIEKELELENEEIDNSAVTEKEKKEKKKESSSFKEKLITKIINNLQIVVEKLHIRYEDHSVETGDTLALGLCLDRLFVQSTDLEWSPTFIDSSTPMGVLNKLAEVSNISVYLDHKVESLASLSTKDLSVALRDSIPTSKESKGHHMLLDPLNANLKLKIHQTGSILQNNISKIEIETIIDEIGFSMEPQQYSSLLSILESLSEFVNEIKEEKKKNTSKSSFETLIKKTASIRRDRDKKRDSLETSGGNNSSNGGSGSGNEMDEKQREKQEKKEKELKKKVEKERLRKEKKEKKQEKKEAEKKKKLDEKRLKKAAALAAAAAVATSSGGSSSNLLSVPTPTATSTDLTETPTATSAADLTDEDDDDDDDTMDLDDYEKEVVSFDVDELPLDSNTTTGGSNSNSVNTSKEEMEFTKPSKSELKKQLYDTIGYTSPPLQQHSTKLEVAGKEIIVNLHVKTIHIKLLSDDDREGPLIYGDITGITVSLYKYLETMHLEATLKSLRLSGLWVKNDQFPDMISSGMTESFLNFKMKMISPPSSSSSSQKSLNSTATSSSASSASLLSAAALGGTGSPSTPVKIPKKISIDIQVEPIYIVLNTAAILKYMTLLTPSHQIDLSGFSRGPRPASGKSSASSQVEMNILAKQPTLIIPITANPQNPNSSDNSIFVIDLGTTKLSTTNPNPSPISSPTIEQQQQQSSIYYINLDNVKSYLTKPPSPNSNNNSNDLLSQFNQYVAPPEDSTFGSLQTQQQQKQQLLETSADQQPLFNPTQIWVLKEESNGKPLFDTSFTVELHKRKTNTANVPRIKLVVRFPVFNFYFSPYTFFQIRMFSHLLMIEIHRLEQALLQSFQFKIREQTIKDKDKDKDKSPRNMVTSTLSSFSPLKSTSSTSNQSSPPPTITTTMKSTPVKVHPTNVELDVLFEHANVYLTNMVNINSKSEVILKANLESIKASILVGVEKPKVDGTFSIDQLEIFRPTDTSTPVISSIPNDESASVNSIILGELNIIRTPGEKSKTINLSLLLNALYCKNLQPQVLGNIIEIIQMIILVNRKVTNTVSKGRSSSSSSSSSGENKKTLNLKACTKGIKGSLVNSGVDLVKVADIDFKEVELTLLQSKTVRLRLEMLVEGFDIYSPDPSRPELLKYNNKVIGNLDENSLLSTFKFEESGDNKLIEAQMSSLRFVLTPWFASLLNEYVLDVLQYLPSLFSKAISLIPNSPNNRSSTPRASKSNKKKQLRFNIQLESPHIIVPIPSDQGGELQFSLGNIEMTNEHLLPIQRFSFKVNGIGLRKKLVDEEEARPMLENFKVNLMMEKILNNSELVKAIDTPKLSLSIVLGDFLLRLEKGDAISLLDTMFSMLPVIQNFKSEFSNLRNSFKSKPTSPTATQPLSNIHTHRRVATSSPLRISMQSPLRFLPKIGGSDTSGTNSAISAGNSPVFTSGGSGGSGEQQQSPFGGNKKLVLSIEVGAFKLLLPGIAMLFMIDDTHVAIKMLFNGESESNIIVGKVNLLYHHIDPNDNSPSPFESMKNNNMDDYNHSNRSIRKIISLKDTSQDNTVEMYYTSSKPKDQVNPTTVQVSPEKRIDFDSQLRLNVRCVIITIDYEFLESYLLTVSPILNVVFKLKREMMEQKLSGTGQFKPMLRSASKNINFRQSNRTLHKEDSIVMPFIQDKQAQIQDDLTKQLLKKKSKEQQRIQLNITIESPQLIITMNRNDELLVDFGKIHLDNLFFFKEVENISNSIAYHCMEIGLTQLYAQTIHHGNLQDQTYPLLKDVNLLLLIDFVVDPTLIPLEHSLPHQHMNVSCKSIAFNLTKLDYNLLINTSLQYMLLFKTQLDPIIQQKKRQPRKQHSNKEKTIAKTVVDINLNELSVSIFGEDPNDPIAALIINQVNAMLFKYGPTTEIDGNIRSIRLMDARVGSGSHFIDLVCSKNITTFSGPTVDGGGHHPMKESKSNIAMPVVTMHMVIDKTANSMVISSTLDRLRVFISPGILFIMIDFFSEAITSSMPNHRRHLEQLKSNNNDNNNVTNQQATTTKIKRSINVDAKINKIKILLVENVKNPYSNLVIAKFSAKTSFQETLGCNRIVAMSMKQFQVFSFRHSVANISSSRVASLIDPVHSIDVGLNILTAKGQGATSTVIEIATKIDTLNLFLSYHDILLIASIANQLLGAVPRIKKIDSTSKLKSNARRKQKIPPNLMLSIDIPQMELTLINDHMDQNMPLLDINLSSIKMSLQGAKPKLSLQLVAKIMIDYFNNEKMAFEPLIESWEFLLLLKTGVAPKITLDISAKQILNINITYGLLNTLLTTYNTLEDDVKVAIPTIINRFKVRQQLDNNASLGFDYTDGGSPVNQSLDTLLNHLDMSDSNILVNIPPISITDAAAAATPTATTPAAQQTTPPQLLTPSPNFGSGGSNSSQWLSPIIETPNAIGYAGSSNMQSPLLQTISIRKLTSSFHPYWILNKTGIDIEYHVLENLNLQVQSTEPLAKDTKQPILMDSKSLVRRTRDFRSYKESSRDLGPYLVVRLNSRAPLSTPIAIGKVGTTILVVNNKRLVFNVGWNEDGSKLVTIRSRVLVRNSTTLNVELRILSDTNNLVTAPVILFPNDEYPMPIQYLNSNKKLSILPNSDTSEYRHTSDQDIVHLIDNQFQTLNKVITATTKQARQQHNHYIDNAPFYRNLKFVLCTLHGNVENPDFTKADVIWQDGIKIEGFDISQCIITVFPPLIIENLIPCPIGISSPENNISIQLAPQEQHPIYCQDPRLSTELVLSGVPGYPATSYMFIDCTKGDTPLVKDRIRLSDPNKLMKSLNIMITSREQQPGSTGVFKLALYSLYWILNQTSLPMIFKKPKMIAINESKVPQMITTATSNIARASGSTSRRDCFIDTMILYHSKKLMIKLPTSTWSSGFSLEAVGSNGAIYCEADENIDTTYPNQEFNFRASISLGKGKLQRTKMVTIDYQYILVNRTPFSIVVRQVNAQPNEHLQIEPGKSVPFHWLNKYDIRYIEMKLDDDRYSWSGSFSISDLTTLTVKNRNWTNSLAPYLARVDVRDSGTHCSINFLPEDTGHPPFRIENNTPISLQYVQVGCSTYDSLPAYSSTDYTWDELMGTRILQIEVDGIALKCNILKIKSFKPIKVGINTLHAFMRVDGPTRVLCLSYEKQSYQSSADDAPEVAKLDLHLHLPSIGLSLVDSVPKELLYLSMNEITLFFSKSNIYSRFELVLQTLQIDNQLTHTDYPVLFYPTALEKDLSAGGSGIEEEVKPFMHFSFIKNEENKELMYFELVSMLIQEANIMLEDSILSAVIEMVNKLLDTRKRANRIKQKLLAAANNQVNLSESAILISPDSNGAQLLNNSNNNNNSNSNNNTKLNQTMAIKQSINSIGKKVRKVKMVYIKLLLLHPIKLILSFSFVRDGLVEQSTDMVGVLLEVLGVSFGLERTPICLNSLILEHPFLSNRSLTNRIKKHYTMQTLNQLYKVIGSSDNIGNPVGLFNHLSTGVKDFFYEPALGLVRSPRDFGRGLAKGSLSLLKNSVYGLFNTLSKLSGAMGKGVSVLSFDEQYLRQRQRVHQKKARHVGEGIAFGLKGLGRGLMEGVAGIVKQPVEGAMKDGVEGFAKGMVRGVVGAGVKPVVGVFDLAARTTEGIRNTTNLFKDIQRARPPRCFGNDDLLTNYSHELSEGRFILMKSFKGTFKDDLYIMHFRHGKYISVITNNRLIYVKANRYSFKWAAEFRNIKNVEMVADVELLSSQGKMYERLTQTAANEYCKYILDLNTKSYGYLAHINTNEELNSLRDILPCTQTWVSGRASELNNYYYSSESLDHSSVFGLKIVNTLNDIQLVGGYMNETQGFICEWGHQTTNPKVVQFSSNSLIIRSSEIETIFLKGLSSSENYNCISVASFPDGTTICHHEAPIGFYEFRIIKSQALVELATSKQLYYYYTPYDPEIYWILNDPSIRGDNITIYAPYIFNYIDHRPVFNLNEARINGCIEMSDDEAVCFVPPGTGYLNLTVAFPDLNTTTPYYYFSYKEPRIRNSTTVKQNVGGIITIMGSNFANVSLYVSVGEKSCPVTYVSYNQIRCNFSGNYNDYGEGIPVWVKVDGIYSYDYYFYYQDESSHSVASSESSEAMECPNCLNGGTCDYINYICICQNGWTGASCDVKVTNNNLPPPIVDSSGTTVFIANGNNYTISISTLRERDPLDNIVKTLNMTNIIWKFVSNDSNGFYKFSGTFLNESVIVDLMLHYYENQTIINFAGENITMPKNSMKYMISINNWPFRNQLDTLDVIFSSITSNQTASSDPCKENEQTTVKETIGDSLKWYEVDNGLSILSAKFAQNMFVDGRIIKSNVYPLKKTDELYQSLSKNEFKYMVAVSVPAFFDACTIDPNFSSLIRPTTTSGNCNGNSQLEQWKLIVIISVCCAGGVFLIGGVAFFIISKIKKRKMKSIMNQRVSELAGYNK</sequence>
<dbReference type="PANTHER" id="PTHR16166">
    <property type="entry name" value="VACUOLAR PROTEIN SORTING-ASSOCIATED PROTEIN VPS13"/>
    <property type="match status" value="1"/>
</dbReference>
<feature type="region of interest" description="Disordered" evidence="8">
    <location>
        <begin position="2513"/>
        <end position="2543"/>
    </location>
</feature>
<comment type="similarity">
    <text evidence="2">Belongs to the VPS13 family.</text>
</comment>
<feature type="domain" description="EGF-like" evidence="10">
    <location>
        <begin position="4241"/>
        <end position="4273"/>
    </location>
</feature>
<dbReference type="Pfam" id="PF12624">
    <property type="entry name" value="VPS13_N"/>
    <property type="match status" value="1"/>
</dbReference>
<dbReference type="CDD" id="cd00603">
    <property type="entry name" value="IPT_PCSR"/>
    <property type="match status" value="1"/>
</dbReference>
<dbReference type="EMBL" id="ADBJ01000031">
    <property type="protein sequence ID" value="EFA80196.1"/>
    <property type="molecule type" value="Genomic_DNA"/>
</dbReference>
<dbReference type="InterPro" id="IPR000742">
    <property type="entry name" value="EGF"/>
</dbReference>
<evidence type="ECO:0000256" key="3">
    <source>
        <dbReference type="ARBA" id="ARBA00022448"/>
    </source>
</evidence>
<dbReference type="GO" id="GO:0006623">
    <property type="term" value="P:protein targeting to vacuole"/>
    <property type="evidence" value="ECO:0007669"/>
    <property type="project" value="TreeGrafter"/>
</dbReference>
<name>D3BE65_HETP5</name>
<comment type="caution">
    <text evidence="6">Lacks conserved residue(s) required for the propagation of feature annotation.</text>
</comment>
<keyword evidence="9" id="KW-0472">Membrane</keyword>
<comment type="subcellular location">
    <subcellularLocation>
        <location evidence="1">Membrane</location>
        <topology evidence="1">Peripheral membrane protein</topology>
    </subcellularLocation>
</comment>
<evidence type="ECO:0000256" key="9">
    <source>
        <dbReference type="SAM" id="Phobius"/>
    </source>
</evidence>
<dbReference type="InterPro" id="IPR014756">
    <property type="entry name" value="Ig_E-set"/>
</dbReference>
<reference evidence="11 12" key="1">
    <citation type="journal article" date="2011" name="Genome Res.">
        <title>Phylogeny-wide analysis of social amoeba genomes highlights ancient origins for complex intercellular communication.</title>
        <authorList>
            <person name="Heidel A.J."/>
            <person name="Lawal H.M."/>
            <person name="Felder M."/>
            <person name="Schilde C."/>
            <person name="Helps N.R."/>
            <person name="Tunggal B."/>
            <person name="Rivero F."/>
            <person name="John U."/>
            <person name="Schleicher M."/>
            <person name="Eichinger L."/>
            <person name="Platzer M."/>
            <person name="Noegel A.A."/>
            <person name="Schaap P."/>
            <person name="Gloeckner G."/>
        </authorList>
    </citation>
    <scope>NUCLEOTIDE SEQUENCE [LARGE SCALE GENOMIC DNA]</scope>
    <source>
        <strain evidence="12">ATCC 26659 / Pp 5 / PN500</strain>
    </source>
</reference>
<feature type="compositionally biased region" description="Basic and acidic residues" evidence="8">
    <location>
        <begin position="996"/>
        <end position="1005"/>
    </location>
</feature>
<dbReference type="GO" id="GO:0006869">
    <property type="term" value="P:lipid transport"/>
    <property type="evidence" value="ECO:0007669"/>
    <property type="project" value="UniProtKB-KW"/>
</dbReference>
<dbReference type="GO" id="GO:0045053">
    <property type="term" value="P:protein retention in Golgi apparatus"/>
    <property type="evidence" value="ECO:0007669"/>
    <property type="project" value="TreeGrafter"/>
</dbReference>
<dbReference type="SUPFAM" id="SSF81296">
    <property type="entry name" value="E set domains"/>
    <property type="match status" value="1"/>
</dbReference>